<accession>A0A562SU11</accession>
<dbReference type="Gene3D" id="2.60.40.10">
    <property type="entry name" value="Immunoglobulins"/>
    <property type="match status" value="1"/>
</dbReference>
<dbReference type="PANTHER" id="PTHR37833:SF1">
    <property type="entry name" value="SIGNAL PEPTIDE PROTEIN"/>
    <property type="match status" value="1"/>
</dbReference>
<sequence length="153" mass="16559">MITLFAATLLTIAGFSQNHDNHNHATTGNTTPVVVTETIKFPETTHDFGKIPQGKPVTYIFTFENTGKDSLKLDNVQASCGCTTPEWNKTPVAPGIKSTIKVGYNAAAEGPFEKTITVYYNGGQTKVLVIKGAVWKTPDQSAPTNQALNIFKQ</sequence>
<evidence type="ECO:0000313" key="1">
    <source>
        <dbReference type="EMBL" id="TWI84857.1"/>
    </source>
</evidence>
<name>A0A562SU11_9BACT</name>
<dbReference type="AlphaFoldDB" id="A0A562SU11"/>
<protein>
    <submittedName>
        <fullName evidence="1">Uncharacterized protein DUF1573</fullName>
    </submittedName>
</protein>
<dbReference type="Pfam" id="PF07610">
    <property type="entry name" value="DUF1573"/>
    <property type="match status" value="1"/>
</dbReference>
<comment type="caution">
    <text evidence="1">The sequence shown here is derived from an EMBL/GenBank/DDBJ whole genome shotgun (WGS) entry which is preliminary data.</text>
</comment>
<dbReference type="InterPro" id="IPR011467">
    <property type="entry name" value="DUF1573"/>
</dbReference>
<evidence type="ECO:0000313" key="2">
    <source>
        <dbReference type="Proteomes" id="UP000316167"/>
    </source>
</evidence>
<keyword evidence="2" id="KW-1185">Reference proteome</keyword>
<dbReference type="Proteomes" id="UP000316167">
    <property type="component" value="Unassembled WGS sequence"/>
</dbReference>
<dbReference type="EMBL" id="VLLE01000002">
    <property type="protein sequence ID" value="TWI84857.1"/>
    <property type="molecule type" value="Genomic_DNA"/>
</dbReference>
<dbReference type="InterPro" id="IPR013783">
    <property type="entry name" value="Ig-like_fold"/>
</dbReference>
<dbReference type="PANTHER" id="PTHR37833">
    <property type="entry name" value="LIPOPROTEIN-RELATED"/>
    <property type="match status" value="1"/>
</dbReference>
<proteinExistence type="predicted"/>
<gene>
    <name evidence="1" type="ORF">IQ13_0010</name>
</gene>
<reference evidence="1 2" key="1">
    <citation type="journal article" date="2015" name="Stand. Genomic Sci.">
        <title>Genomic Encyclopedia of Bacterial and Archaeal Type Strains, Phase III: the genomes of soil and plant-associated and newly described type strains.</title>
        <authorList>
            <person name="Whitman W.B."/>
            <person name="Woyke T."/>
            <person name="Klenk H.P."/>
            <person name="Zhou Y."/>
            <person name="Lilburn T.G."/>
            <person name="Beck B.J."/>
            <person name="De Vos P."/>
            <person name="Vandamme P."/>
            <person name="Eisen J.A."/>
            <person name="Garrity G."/>
            <person name="Hugenholtz P."/>
            <person name="Kyrpides N.C."/>
        </authorList>
    </citation>
    <scope>NUCLEOTIDE SEQUENCE [LARGE SCALE GENOMIC DNA]</scope>
    <source>
        <strain evidence="1 2">CGMCC 1.7271</strain>
    </source>
</reference>
<organism evidence="1 2">
    <name type="scientific">Lacibacter cauensis</name>
    <dbReference type="NCBI Taxonomy" id="510947"/>
    <lineage>
        <taxon>Bacteria</taxon>
        <taxon>Pseudomonadati</taxon>
        <taxon>Bacteroidota</taxon>
        <taxon>Chitinophagia</taxon>
        <taxon>Chitinophagales</taxon>
        <taxon>Chitinophagaceae</taxon>
        <taxon>Lacibacter</taxon>
    </lineage>
</organism>